<protein>
    <submittedName>
        <fullName evidence="1">Uncharacterized protein</fullName>
    </submittedName>
</protein>
<organism evidence="1 2">
    <name type="scientific">Bosea psychrotolerans</name>
    <dbReference type="NCBI Taxonomy" id="1871628"/>
    <lineage>
        <taxon>Bacteria</taxon>
        <taxon>Pseudomonadati</taxon>
        <taxon>Pseudomonadota</taxon>
        <taxon>Alphaproteobacteria</taxon>
        <taxon>Hyphomicrobiales</taxon>
        <taxon>Boseaceae</taxon>
        <taxon>Bosea</taxon>
    </lineage>
</organism>
<gene>
    <name evidence="1" type="ORF">CYD53_106281</name>
</gene>
<evidence type="ECO:0000313" key="1">
    <source>
        <dbReference type="EMBL" id="POR51992.1"/>
    </source>
</evidence>
<keyword evidence="2" id="KW-1185">Reference proteome</keyword>
<comment type="caution">
    <text evidence="1">The sequence shown here is derived from an EMBL/GenBank/DDBJ whole genome shotgun (WGS) entry which is preliminary data.</text>
</comment>
<dbReference type="OrthoDB" id="8265457at2"/>
<proteinExistence type="predicted"/>
<name>A0A2S4MB75_9HYPH</name>
<reference evidence="1 2" key="1">
    <citation type="submission" date="2018-01" db="EMBL/GenBank/DDBJ databases">
        <title>Genomic Encyclopedia of Type Strains, Phase III (KMG-III): the genomes of soil and plant-associated and newly described type strains.</title>
        <authorList>
            <person name="Whitman W."/>
        </authorList>
    </citation>
    <scope>NUCLEOTIDE SEQUENCE [LARGE SCALE GENOMIC DNA]</scope>
    <source>
        <strain evidence="1 2">1131</strain>
    </source>
</reference>
<evidence type="ECO:0000313" key="2">
    <source>
        <dbReference type="Proteomes" id="UP000236919"/>
    </source>
</evidence>
<dbReference type="Proteomes" id="UP000236919">
    <property type="component" value="Unassembled WGS sequence"/>
</dbReference>
<dbReference type="EMBL" id="PQFZ01000006">
    <property type="protein sequence ID" value="POR51992.1"/>
    <property type="molecule type" value="Genomic_DNA"/>
</dbReference>
<dbReference type="RefSeq" id="WP_146055914.1">
    <property type="nucleotide sequence ID" value="NZ_PQFZ01000006.1"/>
</dbReference>
<dbReference type="AlphaFoldDB" id="A0A2S4MB75"/>
<sequence length="156" mass="17048">MASLSTWSLYGLTHRREVRCLASAFIGEIAAILRVIETHDIVSTLELAAADANGAHALPSLQLPPFTIYTSDAAGLDKLPLPAPRQIAYFYTQMASFQNDLTAFLAEAHHGNGSGRTGEMRRMLSELEEALALGNDILRRLRPLVSRGQPMSLMRA</sequence>
<accession>A0A2S4MB75</accession>